<dbReference type="InterPro" id="IPR002645">
    <property type="entry name" value="STAS_dom"/>
</dbReference>
<proteinExistence type="predicted"/>
<feature type="transmembrane region" description="Helical" evidence="5">
    <location>
        <begin position="453"/>
        <end position="471"/>
    </location>
</feature>
<dbReference type="InterPro" id="IPR011547">
    <property type="entry name" value="SLC26A/SulP_dom"/>
</dbReference>
<evidence type="ECO:0000256" key="4">
    <source>
        <dbReference type="ARBA" id="ARBA00023136"/>
    </source>
</evidence>
<feature type="transmembrane region" description="Helical" evidence="5">
    <location>
        <begin position="330"/>
        <end position="347"/>
    </location>
</feature>
<dbReference type="AlphaFoldDB" id="A0A8S1GXK3"/>
<evidence type="ECO:0000256" key="2">
    <source>
        <dbReference type="ARBA" id="ARBA00022692"/>
    </source>
</evidence>
<gene>
    <name evidence="7" type="ORF">CAUJ_LOCUS3591</name>
</gene>
<evidence type="ECO:0000256" key="1">
    <source>
        <dbReference type="ARBA" id="ARBA00004141"/>
    </source>
</evidence>
<dbReference type="EMBL" id="CAJGYM010000007">
    <property type="protein sequence ID" value="CAD6187672.1"/>
    <property type="molecule type" value="Genomic_DNA"/>
</dbReference>
<keyword evidence="4 5" id="KW-0472">Membrane</keyword>
<reference evidence="7" key="1">
    <citation type="submission" date="2020-10" db="EMBL/GenBank/DDBJ databases">
        <authorList>
            <person name="Kikuchi T."/>
        </authorList>
    </citation>
    <scope>NUCLEOTIDE SEQUENCE</scope>
    <source>
        <strain evidence="7">NKZ352</strain>
    </source>
</reference>
<evidence type="ECO:0000256" key="5">
    <source>
        <dbReference type="SAM" id="Phobius"/>
    </source>
</evidence>
<accession>A0A8S1GXK3</accession>
<name>A0A8S1GXK3_9PELO</name>
<feature type="domain" description="STAS" evidence="6">
    <location>
        <begin position="579"/>
        <end position="740"/>
    </location>
</feature>
<feature type="transmembrane region" description="Helical" evidence="5">
    <location>
        <begin position="234"/>
        <end position="255"/>
    </location>
</feature>
<comment type="subcellular location">
    <subcellularLocation>
        <location evidence="1">Membrane</location>
        <topology evidence="1">Multi-pass membrane protein</topology>
    </subcellularLocation>
</comment>
<dbReference type="Gene3D" id="3.30.750.24">
    <property type="entry name" value="STAS domain"/>
    <property type="match status" value="1"/>
</dbReference>
<evidence type="ECO:0000313" key="7">
    <source>
        <dbReference type="EMBL" id="CAD6187672.1"/>
    </source>
</evidence>
<dbReference type="InterPro" id="IPR001902">
    <property type="entry name" value="SLC26A/SulP_fam"/>
</dbReference>
<feature type="transmembrane region" description="Helical" evidence="5">
    <location>
        <begin position="181"/>
        <end position="204"/>
    </location>
</feature>
<keyword evidence="2 5" id="KW-0812">Transmembrane</keyword>
<protein>
    <recommendedName>
        <fullName evidence="6">STAS domain-containing protein</fullName>
    </recommendedName>
</protein>
<dbReference type="GO" id="GO:0016020">
    <property type="term" value="C:membrane"/>
    <property type="evidence" value="ECO:0007669"/>
    <property type="project" value="UniProtKB-SubCell"/>
</dbReference>
<evidence type="ECO:0000259" key="6">
    <source>
        <dbReference type="PROSITE" id="PS50801"/>
    </source>
</evidence>
<evidence type="ECO:0000313" key="8">
    <source>
        <dbReference type="Proteomes" id="UP000835052"/>
    </source>
</evidence>
<dbReference type="Pfam" id="PF01740">
    <property type="entry name" value="STAS"/>
    <property type="match status" value="1"/>
</dbReference>
<dbReference type="OrthoDB" id="288203at2759"/>
<keyword evidence="3 5" id="KW-1133">Transmembrane helix</keyword>
<evidence type="ECO:0000256" key="3">
    <source>
        <dbReference type="ARBA" id="ARBA00022989"/>
    </source>
</evidence>
<dbReference type="InterPro" id="IPR036513">
    <property type="entry name" value="STAS_dom_sf"/>
</dbReference>
<dbReference type="Proteomes" id="UP000835052">
    <property type="component" value="Unassembled WGS sequence"/>
</dbReference>
<dbReference type="GO" id="GO:0055085">
    <property type="term" value="P:transmembrane transport"/>
    <property type="evidence" value="ECO:0007669"/>
    <property type="project" value="InterPro"/>
</dbReference>
<keyword evidence="8" id="KW-1185">Reference proteome</keyword>
<dbReference type="SUPFAM" id="SSF52091">
    <property type="entry name" value="SpoIIaa-like"/>
    <property type="match status" value="1"/>
</dbReference>
<dbReference type="CDD" id="cd07042">
    <property type="entry name" value="STAS_SulP_like_sulfate_transporter"/>
    <property type="match status" value="1"/>
</dbReference>
<organism evidence="7 8">
    <name type="scientific">Caenorhabditis auriculariae</name>
    <dbReference type="NCBI Taxonomy" id="2777116"/>
    <lineage>
        <taxon>Eukaryota</taxon>
        <taxon>Metazoa</taxon>
        <taxon>Ecdysozoa</taxon>
        <taxon>Nematoda</taxon>
        <taxon>Chromadorea</taxon>
        <taxon>Rhabditida</taxon>
        <taxon>Rhabditina</taxon>
        <taxon>Rhabditomorpha</taxon>
        <taxon>Rhabditoidea</taxon>
        <taxon>Rhabditidae</taxon>
        <taxon>Peloderinae</taxon>
        <taxon>Caenorhabditis</taxon>
    </lineage>
</organism>
<feature type="transmembrane region" description="Helical" evidence="5">
    <location>
        <begin position="516"/>
        <end position="546"/>
    </location>
</feature>
<dbReference type="PANTHER" id="PTHR11814">
    <property type="entry name" value="SULFATE TRANSPORTER"/>
    <property type="match status" value="1"/>
</dbReference>
<sequence length="779" mass="86682">MARPLMSAPSSDNVIFSKSAPGILQYFCCAIEVERDYLRLRIAEQVVAEAPTHFHNHQNAAMHMDSVSLLLPQQQNKPLSQEDFDSRYNYVRYRKKKTNKEVLRRTFIGDYWRHYSSRVNLLPVVAWVPRYNFKTSLLKDSLGSLLLALLFIPQGIAYGVVINDLRAGIFSLFLPQLLYTLFGSARHSSIGALSLTSIMVYSSLQHSKSTISSIALSCGVFQFLQFMLPLEFLYAYISSSVLSGFSLGLFIRIVIRFTPNFIVFRGEDCEKMLNKNDRVKRVLQCFYATVPCLRSNETLLMIMTLATVFVFAAFKWRLNGVISSRVGFSIPYEFIVLLICAVTSHFIKFAPPTTTNVTSIPAEILFRAPSPDWPDAPSWSTALDSLAISMYAVASHVHMSKWIAMEKMHTIHRKQELLCFSIISLAASFFGVLPPSSSYGSSQINVETSKFSLVSNALSTVWMALIICFGAPLLGYVSLMQCILSAMVVLSFSGWISDLKTLRELFCSSPWDAALALSGILCAVFFPNTCTAFLCVLFISIFSVALRVQWPNFQTLVKLSDAHFGEEKRYEGDCLDTPVRIVRLCGPLIYANCEALRRELRNQAVAVKGLIGIGIGTRTASLRSQCPSNAGPRESVAARSSVNLTNIIVTQDFDLPQAPPGDSLHSIRFIILSCNGVNTVDKDALQTLSQLYGELSHQHIKLIFAGVPATVRDSMEVLGFYNQVPRSSFFPNLQEALSTARHLVLPFHMSVSMNGCRDVIALSTTASNMELNRASPEIV</sequence>
<comment type="caution">
    <text evidence="7">The sequence shown here is derived from an EMBL/GenBank/DDBJ whole genome shotgun (WGS) entry which is preliminary data.</text>
</comment>
<feature type="transmembrane region" description="Helical" evidence="5">
    <location>
        <begin position="211"/>
        <end position="228"/>
    </location>
</feature>
<dbReference type="Pfam" id="PF00916">
    <property type="entry name" value="Sulfate_transp"/>
    <property type="match status" value="1"/>
</dbReference>
<dbReference type="PROSITE" id="PS50801">
    <property type="entry name" value="STAS"/>
    <property type="match status" value="1"/>
</dbReference>
<feature type="transmembrane region" description="Helical" evidence="5">
    <location>
        <begin position="299"/>
        <end position="318"/>
    </location>
</feature>
<feature type="transmembrane region" description="Helical" evidence="5">
    <location>
        <begin position="417"/>
        <end position="433"/>
    </location>
</feature>
<feature type="transmembrane region" description="Helical" evidence="5">
    <location>
        <begin position="142"/>
        <end position="161"/>
    </location>
</feature>